<reference evidence="3" key="1">
    <citation type="journal article" date="2019" name="Int. J. Syst. Evol. Microbiol.">
        <title>The Global Catalogue of Microorganisms (GCM) 10K type strain sequencing project: providing services to taxonomists for standard genome sequencing and annotation.</title>
        <authorList>
            <consortium name="The Broad Institute Genomics Platform"/>
            <consortium name="The Broad Institute Genome Sequencing Center for Infectious Disease"/>
            <person name="Wu L."/>
            <person name="Ma J."/>
        </authorList>
    </citation>
    <scope>NUCLEOTIDE SEQUENCE [LARGE SCALE GENOMIC DNA]</scope>
    <source>
        <strain evidence="3">KCTC 52168</strain>
    </source>
</reference>
<dbReference type="Proteomes" id="UP001595556">
    <property type="component" value="Unassembled WGS sequence"/>
</dbReference>
<feature type="signal peptide" evidence="1">
    <location>
        <begin position="1"/>
        <end position="26"/>
    </location>
</feature>
<dbReference type="EMBL" id="JBHRTI010000004">
    <property type="protein sequence ID" value="MFC3147870.1"/>
    <property type="molecule type" value="Genomic_DNA"/>
</dbReference>
<gene>
    <name evidence="2" type="ORF">ACFOEN_09470</name>
</gene>
<keyword evidence="3" id="KW-1185">Reference proteome</keyword>
<evidence type="ECO:0000313" key="2">
    <source>
        <dbReference type="EMBL" id="MFC3147870.1"/>
    </source>
</evidence>
<sequence length="131" mass="14124">MGQAERHFKSLAFALLLTAAAGSAVAQAPSTAPVAKSAAARAQIEALITRIEAQQDLRFIRNGRSYSAAQAAEFLRRKWPAQCATVQTVEQFIDQCASQSSTTGKPYEIRQGNQTRTAGVVLREWAGSSVR</sequence>
<evidence type="ECO:0000313" key="3">
    <source>
        <dbReference type="Proteomes" id="UP001595556"/>
    </source>
</evidence>
<comment type="caution">
    <text evidence="2">The sequence shown here is derived from an EMBL/GenBank/DDBJ whole genome shotgun (WGS) entry which is preliminary data.</text>
</comment>
<feature type="chain" id="PRO_5046752248" evidence="1">
    <location>
        <begin position="27"/>
        <end position="131"/>
    </location>
</feature>
<organism evidence="2 3">
    <name type="scientific">Piscinibacterium candidicorallinum</name>
    <dbReference type="NCBI Taxonomy" id="1793872"/>
    <lineage>
        <taxon>Bacteria</taxon>
        <taxon>Pseudomonadati</taxon>
        <taxon>Pseudomonadota</taxon>
        <taxon>Betaproteobacteria</taxon>
        <taxon>Burkholderiales</taxon>
        <taxon>Piscinibacterium</taxon>
    </lineage>
</organism>
<keyword evidence="1" id="KW-0732">Signal</keyword>
<proteinExistence type="predicted"/>
<dbReference type="InterPro" id="IPR035242">
    <property type="entry name" value="DUF5329"/>
</dbReference>
<accession>A0ABV7H255</accession>
<protein>
    <submittedName>
        <fullName evidence="2">DUF5329 family protein</fullName>
    </submittedName>
</protein>
<dbReference type="Pfam" id="PF17263">
    <property type="entry name" value="DUF5329"/>
    <property type="match status" value="1"/>
</dbReference>
<evidence type="ECO:0000256" key="1">
    <source>
        <dbReference type="SAM" id="SignalP"/>
    </source>
</evidence>
<dbReference type="RefSeq" id="WP_377303315.1">
    <property type="nucleotide sequence ID" value="NZ_CP180191.1"/>
</dbReference>
<name>A0ABV7H255_9BURK</name>